<evidence type="ECO:0000313" key="1">
    <source>
        <dbReference type="EMBL" id="KAK1134652.1"/>
    </source>
</evidence>
<accession>A0AA40GBE0</accession>
<protein>
    <submittedName>
        <fullName evidence="1">Uncharacterized protein</fullName>
    </submittedName>
</protein>
<dbReference type="Proteomes" id="UP001177670">
    <property type="component" value="Unassembled WGS sequence"/>
</dbReference>
<dbReference type="EMBL" id="JAHYIQ010000002">
    <property type="protein sequence ID" value="KAK1134652.1"/>
    <property type="molecule type" value="Genomic_DNA"/>
</dbReference>
<sequence>MRIFCITQQFQSDSSITLFNWRGSSNLTLIQGDAERLRPSCNRVNVYDSTVEVLGVKNTRTVDFVWQFDASFALTLPSVCQFLQANAVCKGVWEDGTIYAVMVQLGKKAGLLRRSRRDGSREESLLLG</sequence>
<comment type="caution">
    <text evidence="1">The sequence shown here is derived from an EMBL/GenBank/DDBJ whole genome shotgun (WGS) entry which is preliminary data.</text>
</comment>
<reference evidence="1" key="1">
    <citation type="submission" date="2021-10" db="EMBL/GenBank/DDBJ databases">
        <title>Melipona bicolor Genome sequencing and assembly.</title>
        <authorList>
            <person name="Araujo N.S."/>
            <person name="Arias M.C."/>
        </authorList>
    </citation>
    <scope>NUCLEOTIDE SEQUENCE</scope>
    <source>
        <strain evidence="1">USP_2M_L1-L4_2017</strain>
        <tissue evidence="1">Whole body</tissue>
    </source>
</reference>
<gene>
    <name evidence="1" type="ORF">K0M31_007432</name>
</gene>
<name>A0AA40GBE0_9HYME</name>
<evidence type="ECO:0000313" key="2">
    <source>
        <dbReference type="Proteomes" id="UP001177670"/>
    </source>
</evidence>
<proteinExistence type="predicted"/>
<dbReference type="AlphaFoldDB" id="A0AA40GBE0"/>
<keyword evidence="2" id="KW-1185">Reference proteome</keyword>
<organism evidence="1 2">
    <name type="scientific">Melipona bicolor</name>
    <dbReference type="NCBI Taxonomy" id="60889"/>
    <lineage>
        <taxon>Eukaryota</taxon>
        <taxon>Metazoa</taxon>
        <taxon>Ecdysozoa</taxon>
        <taxon>Arthropoda</taxon>
        <taxon>Hexapoda</taxon>
        <taxon>Insecta</taxon>
        <taxon>Pterygota</taxon>
        <taxon>Neoptera</taxon>
        <taxon>Endopterygota</taxon>
        <taxon>Hymenoptera</taxon>
        <taxon>Apocrita</taxon>
        <taxon>Aculeata</taxon>
        <taxon>Apoidea</taxon>
        <taxon>Anthophila</taxon>
        <taxon>Apidae</taxon>
        <taxon>Melipona</taxon>
    </lineage>
</organism>